<evidence type="ECO:0000313" key="2">
    <source>
        <dbReference type="EMBL" id="MBW0584359.1"/>
    </source>
</evidence>
<keyword evidence="3" id="KW-1185">Reference proteome</keyword>
<comment type="caution">
    <text evidence="2">The sequence shown here is derived from an EMBL/GenBank/DDBJ whole genome shotgun (WGS) entry which is preliminary data.</text>
</comment>
<feature type="region of interest" description="Disordered" evidence="1">
    <location>
        <begin position="37"/>
        <end position="111"/>
    </location>
</feature>
<feature type="compositionally biased region" description="Polar residues" evidence="1">
    <location>
        <begin position="102"/>
        <end position="111"/>
    </location>
</feature>
<gene>
    <name evidence="2" type="ORF">O181_124074</name>
</gene>
<dbReference type="Proteomes" id="UP000765509">
    <property type="component" value="Unassembled WGS sequence"/>
</dbReference>
<evidence type="ECO:0000256" key="1">
    <source>
        <dbReference type="SAM" id="MobiDB-lite"/>
    </source>
</evidence>
<evidence type="ECO:0000313" key="3">
    <source>
        <dbReference type="Proteomes" id="UP000765509"/>
    </source>
</evidence>
<organism evidence="2 3">
    <name type="scientific">Austropuccinia psidii MF-1</name>
    <dbReference type="NCBI Taxonomy" id="1389203"/>
    <lineage>
        <taxon>Eukaryota</taxon>
        <taxon>Fungi</taxon>
        <taxon>Dikarya</taxon>
        <taxon>Basidiomycota</taxon>
        <taxon>Pucciniomycotina</taxon>
        <taxon>Pucciniomycetes</taxon>
        <taxon>Pucciniales</taxon>
        <taxon>Sphaerophragmiaceae</taxon>
        <taxon>Austropuccinia</taxon>
    </lineage>
</organism>
<feature type="compositionally biased region" description="Basic and acidic residues" evidence="1">
    <location>
        <begin position="55"/>
        <end position="73"/>
    </location>
</feature>
<sequence>MPKPLAGGHELLLTHQDLSGSGKDHIALRMLEPIVLQGQSQKDKELVQEPKSFIHRPEEGTRNDSSFGDRRTSDVYQLQTSSRGIQGQAQMTSEGTERSQEPSRQGQRQNQLEQTLPTGVQDFQVGAFSYGQCVQYCQDSCGIYSQGSGKDEHNISMQIIDEIDFFQSNIDVNIGKLDEKLTKITLDINALKRMTNSMLKCISL</sequence>
<feature type="compositionally biased region" description="Polar residues" evidence="1">
    <location>
        <begin position="74"/>
        <end position="94"/>
    </location>
</feature>
<proteinExistence type="predicted"/>
<reference evidence="2" key="1">
    <citation type="submission" date="2021-03" db="EMBL/GenBank/DDBJ databases">
        <title>Draft genome sequence of rust myrtle Austropuccinia psidii MF-1, a brazilian biotype.</title>
        <authorList>
            <person name="Quecine M.C."/>
            <person name="Pachon D.M.R."/>
            <person name="Bonatelli M.L."/>
            <person name="Correr F.H."/>
            <person name="Franceschini L.M."/>
            <person name="Leite T.F."/>
            <person name="Margarido G.R.A."/>
            <person name="Almeida C.A."/>
            <person name="Ferrarezi J.A."/>
            <person name="Labate C.A."/>
        </authorList>
    </citation>
    <scope>NUCLEOTIDE SEQUENCE</scope>
    <source>
        <strain evidence="2">MF-1</strain>
    </source>
</reference>
<accession>A0A9Q3Q3W1</accession>
<dbReference type="AlphaFoldDB" id="A0A9Q3Q3W1"/>
<dbReference type="EMBL" id="AVOT02117742">
    <property type="protein sequence ID" value="MBW0584359.1"/>
    <property type="molecule type" value="Genomic_DNA"/>
</dbReference>
<protein>
    <submittedName>
        <fullName evidence="2">Uncharacterized protein</fullName>
    </submittedName>
</protein>
<name>A0A9Q3Q3W1_9BASI</name>